<feature type="region of interest" description="Disordered" evidence="1">
    <location>
        <begin position="1"/>
        <end position="23"/>
    </location>
</feature>
<evidence type="ECO:0000313" key="3">
    <source>
        <dbReference type="EMBL" id="KAJ7737279.1"/>
    </source>
</evidence>
<protein>
    <recommendedName>
        <fullName evidence="2">F-box domain-containing protein</fullName>
    </recommendedName>
</protein>
<feature type="compositionally biased region" description="Polar residues" evidence="1">
    <location>
        <begin position="9"/>
        <end position="23"/>
    </location>
</feature>
<dbReference type="Gene3D" id="1.20.1280.50">
    <property type="match status" value="1"/>
</dbReference>
<gene>
    <name evidence="3" type="ORF">DFH07DRAFT_985686</name>
</gene>
<name>A0AAD7I9X5_9AGAR</name>
<feature type="domain" description="F-box" evidence="2">
    <location>
        <begin position="79"/>
        <end position="136"/>
    </location>
</feature>
<dbReference type="Proteomes" id="UP001215280">
    <property type="component" value="Unassembled WGS sequence"/>
</dbReference>
<dbReference type="Gene3D" id="3.80.10.10">
    <property type="entry name" value="Ribonuclease Inhibitor"/>
    <property type="match status" value="1"/>
</dbReference>
<dbReference type="InterPro" id="IPR001810">
    <property type="entry name" value="F-box_dom"/>
</dbReference>
<accession>A0AAD7I9X5</accession>
<organism evidence="3 4">
    <name type="scientific">Mycena maculata</name>
    <dbReference type="NCBI Taxonomy" id="230809"/>
    <lineage>
        <taxon>Eukaryota</taxon>
        <taxon>Fungi</taxon>
        <taxon>Dikarya</taxon>
        <taxon>Basidiomycota</taxon>
        <taxon>Agaricomycotina</taxon>
        <taxon>Agaricomycetes</taxon>
        <taxon>Agaricomycetidae</taxon>
        <taxon>Agaricales</taxon>
        <taxon>Marasmiineae</taxon>
        <taxon>Mycenaceae</taxon>
        <taxon>Mycena</taxon>
    </lineage>
</organism>
<evidence type="ECO:0000313" key="4">
    <source>
        <dbReference type="Proteomes" id="UP001215280"/>
    </source>
</evidence>
<proteinExistence type="predicted"/>
<dbReference type="EMBL" id="JARJLG010000144">
    <property type="protein sequence ID" value="KAJ7737279.1"/>
    <property type="molecule type" value="Genomic_DNA"/>
</dbReference>
<sequence>MPLPDSEKSSLSAPNGVPSQCHSNPGPCNSLAAHFDSLARHFRSISATTTTEPVAQHTAHLTRLLSEAEGYLDSIAPIRKLPVEILCKIFAEACVLDRNAADERASLARADLLRLSRVCSRWHDIVMDSPHLWSTIQIKGDLWPKDPDLAAPFLRLLELALERTASHPLYLSLSISTYSPVTVEAALHRVVKHCGRWKTVELRIDEAHLDALASIKGHLPMLEYLVLYYYGSDKVEIFSVAPKLTVVDLMHDRDADDPHPSLPWRQLHSFTYDCICAYSLAPALTAMGNISYPGASFTISALNVVLHFWDQCINELRPMTSTISALHLEFCDASGTIRGDPREAGGLVGPILANLTLPQLEEFSLSSYGSLEDSVFWPSAAFESLGWRSSFRNTLRILELPAVSVTLDQLVQCLSSLASLERLLIADQHESEHYTSDWSRREKRDNTIMTDELFMRLAWTPDVSCLIPRLKSFTCLTFLRFGDEAFLDFVASRIPHGRSTIGPFNVHLRPLVSSTRTVPQQSIDRLSEWVGRDELRFCLSDTVKQG</sequence>
<evidence type="ECO:0000256" key="1">
    <source>
        <dbReference type="SAM" id="MobiDB-lite"/>
    </source>
</evidence>
<dbReference type="Pfam" id="PF12937">
    <property type="entry name" value="F-box-like"/>
    <property type="match status" value="1"/>
</dbReference>
<keyword evidence="4" id="KW-1185">Reference proteome</keyword>
<dbReference type="InterPro" id="IPR032675">
    <property type="entry name" value="LRR_dom_sf"/>
</dbReference>
<dbReference type="AlphaFoldDB" id="A0AAD7I9X5"/>
<dbReference type="InterPro" id="IPR036047">
    <property type="entry name" value="F-box-like_dom_sf"/>
</dbReference>
<evidence type="ECO:0000259" key="2">
    <source>
        <dbReference type="Pfam" id="PF12937"/>
    </source>
</evidence>
<comment type="caution">
    <text evidence="3">The sequence shown here is derived from an EMBL/GenBank/DDBJ whole genome shotgun (WGS) entry which is preliminary data.</text>
</comment>
<reference evidence="3" key="1">
    <citation type="submission" date="2023-03" db="EMBL/GenBank/DDBJ databases">
        <title>Massive genome expansion in bonnet fungi (Mycena s.s.) driven by repeated elements and novel gene families across ecological guilds.</title>
        <authorList>
            <consortium name="Lawrence Berkeley National Laboratory"/>
            <person name="Harder C.B."/>
            <person name="Miyauchi S."/>
            <person name="Viragh M."/>
            <person name="Kuo A."/>
            <person name="Thoen E."/>
            <person name="Andreopoulos B."/>
            <person name="Lu D."/>
            <person name="Skrede I."/>
            <person name="Drula E."/>
            <person name="Henrissat B."/>
            <person name="Morin E."/>
            <person name="Kohler A."/>
            <person name="Barry K."/>
            <person name="LaButti K."/>
            <person name="Morin E."/>
            <person name="Salamov A."/>
            <person name="Lipzen A."/>
            <person name="Mereny Z."/>
            <person name="Hegedus B."/>
            <person name="Baldrian P."/>
            <person name="Stursova M."/>
            <person name="Weitz H."/>
            <person name="Taylor A."/>
            <person name="Grigoriev I.V."/>
            <person name="Nagy L.G."/>
            <person name="Martin F."/>
            <person name="Kauserud H."/>
        </authorList>
    </citation>
    <scope>NUCLEOTIDE SEQUENCE</scope>
    <source>
        <strain evidence="3">CBHHK188m</strain>
    </source>
</reference>
<dbReference type="SUPFAM" id="SSF81383">
    <property type="entry name" value="F-box domain"/>
    <property type="match status" value="1"/>
</dbReference>